<dbReference type="GO" id="GO:0046933">
    <property type="term" value="F:proton-transporting ATP synthase activity, rotational mechanism"/>
    <property type="evidence" value="ECO:0007669"/>
    <property type="project" value="UniProtKB-UniRule"/>
</dbReference>
<comment type="function">
    <text evidence="10 13">F(1)F(0) ATP synthase produces ATP from ADP in the presence of a proton or sodium gradient. F-type ATPases consist of two structural domains, F(1) containing the extramembraneous catalytic core and F(0) containing the membrane proton channel, linked together by a central stalk and a peripheral stalk. During catalysis, ATP synthesis in the catalytic domain of F(1) is coupled via a rotary mechanism of the central stalk subunits to proton translocation.</text>
</comment>
<dbReference type="Pfam" id="PF00430">
    <property type="entry name" value="ATP-synt_B"/>
    <property type="match status" value="1"/>
</dbReference>
<gene>
    <name evidence="13" type="primary">atpF</name>
    <name evidence="15" type="ORF">SAMN04487859_11849</name>
</gene>
<keyword evidence="7 13" id="KW-0406">Ion transport</keyword>
<keyword evidence="4 13" id="KW-0812">Transmembrane</keyword>
<dbReference type="GO" id="GO:0005886">
    <property type="term" value="C:plasma membrane"/>
    <property type="evidence" value="ECO:0007669"/>
    <property type="project" value="UniProtKB-SubCell"/>
</dbReference>
<dbReference type="STRING" id="1005928.SAMN04487859_11849"/>
<comment type="subunit">
    <text evidence="13">F-type ATPases have 2 components, F(1) - the catalytic core - and F(0) - the membrane proton channel. F(1) has five subunits: alpha(3), beta(3), gamma(1), delta(1), epsilon(1). F(0) has three main subunits: a(1), b(2) and c(10-14). The alpha and beta chains form an alternating ring which encloses part of the gamma chain. F(1) is attached to F(0) by a central stalk formed by the gamma and epsilon chains, while a peripheral stalk is formed by the delta and b chains.</text>
</comment>
<dbReference type="InterPro" id="IPR002146">
    <property type="entry name" value="ATP_synth_b/b'su_bac/chlpt"/>
</dbReference>
<sequence length="256" mass="28559">MSVDWITVAAQIANFLVLVWLLKRFLYRPILDGIDAREAEIATRMQEAEREKDKAAAIEAEYHDKVRALHVAQSEMTETVRKQAEEQRDELLAEAQQRMEREHASWRAHLDDEARKYTAQMHHVGASALLSLTRKALSDLADETLEARIAHHLVEKVKPMAADLARAAGQARVAVITSHDPLPPAAQKAVTGELNALFPDVPVRFESDPDQAPGLMLRIGGAQVAWTVESYIEGLDALISEKLARGTEPKAQDHER</sequence>
<evidence type="ECO:0000256" key="12">
    <source>
        <dbReference type="ARBA" id="ARBA00037847"/>
    </source>
</evidence>
<keyword evidence="6 13" id="KW-1133">Transmembrane helix</keyword>
<evidence type="ECO:0000256" key="13">
    <source>
        <dbReference type="HAMAP-Rule" id="MF_01398"/>
    </source>
</evidence>
<dbReference type="HAMAP" id="MF_01398">
    <property type="entry name" value="ATP_synth_b_bprime"/>
    <property type="match status" value="1"/>
</dbReference>
<proteinExistence type="inferred from homology"/>
<keyword evidence="14" id="KW-0175">Coiled coil</keyword>
<dbReference type="OrthoDB" id="466272at2"/>
<evidence type="ECO:0000256" key="5">
    <source>
        <dbReference type="ARBA" id="ARBA00022781"/>
    </source>
</evidence>
<dbReference type="EMBL" id="FOVP01000018">
    <property type="protein sequence ID" value="SFO18379.1"/>
    <property type="molecule type" value="Genomic_DNA"/>
</dbReference>
<evidence type="ECO:0000313" key="15">
    <source>
        <dbReference type="EMBL" id="SFO18379.1"/>
    </source>
</evidence>
<keyword evidence="3 13" id="KW-0138">CF(0)</keyword>
<evidence type="ECO:0000256" key="6">
    <source>
        <dbReference type="ARBA" id="ARBA00022989"/>
    </source>
</evidence>
<feature type="transmembrane region" description="Helical" evidence="13">
    <location>
        <begin position="6"/>
        <end position="22"/>
    </location>
</feature>
<dbReference type="CDD" id="cd06503">
    <property type="entry name" value="ATP-synt_Fo_b"/>
    <property type="match status" value="1"/>
</dbReference>
<dbReference type="GO" id="GO:0046961">
    <property type="term" value="F:proton-transporting ATPase activity, rotational mechanism"/>
    <property type="evidence" value="ECO:0007669"/>
    <property type="project" value="TreeGrafter"/>
</dbReference>
<evidence type="ECO:0000256" key="1">
    <source>
        <dbReference type="ARBA" id="ARBA00005513"/>
    </source>
</evidence>
<evidence type="ECO:0000256" key="8">
    <source>
        <dbReference type="ARBA" id="ARBA00023136"/>
    </source>
</evidence>
<evidence type="ECO:0000256" key="10">
    <source>
        <dbReference type="ARBA" id="ARBA00025198"/>
    </source>
</evidence>
<dbReference type="InterPro" id="IPR050059">
    <property type="entry name" value="ATP_synthase_B_chain"/>
</dbReference>
<dbReference type="Proteomes" id="UP000198599">
    <property type="component" value="Unassembled WGS sequence"/>
</dbReference>
<keyword evidence="13" id="KW-1003">Cell membrane</keyword>
<reference evidence="16" key="1">
    <citation type="submission" date="2016-10" db="EMBL/GenBank/DDBJ databases">
        <authorList>
            <person name="Varghese N."/>
            <person name="Submissions S."/>
        </authorList>
    </citation>
    <scope>NUCLEOTIDE SEQUENCE [LARGE SCALE GENOMIC DNA]</scope>
    <source>
        <strain evidence="16">DSM 28463</strain>
    </source>
</reference>
<keyword evidence="8 13" id="KW-0472">Membrane</keyword>
<keyword evidence="5 13" id="KW-0375">Hydrogen ion transport</keyword>
<evidence type="ECO:0000313" key="16">
    <source>
        <dbReference type="Proteomes" id="UP000198599"/>
    </source>
</evidence>
<evidence type="ECO:0000256" key="11">
    <source>
        <dbReference type="ARBA" id="ARBA00025614"/>
    </source>
</evidence>
<evidence type="ECO:0000256" key="7">
    <source>
        <dbReference type="ARBA" id="ARBA00023065"/>
    </source>
</evidence>
<organism evidence="15 16">
    <name type="scientific">Roseovarius lutimaris</name>
    <dbReference type="NCBI Taxonomy" id="1005928"/>
    <lineage>
        <taxon>Bacteria</taxon>
        <taxon>Pseudomonadati</taxon>
        <taxon>Pseudomonadota</taxon>
        <taxon>Alphaproteobacteria</taxon>
        <taxon>Rhodobacterales</taxon>
        <taxon>Roseobacteraceae</taxon>
        <taxon>Roseovarius</taxon>
    </lineage>
</organism>
<dbReference type="PANTHER" id="PTHR33445:SF2">
    <property type="entry name" value="ATP SYNTHASE SUBUNIT B', CHLOROPLASTIC"/>
    <property type="match status" value="1"/>
</dbReference>
<dbReference type="PANTHER" id="PTHR33445">
    <property type="entry name" value="ATP SYNTHASE SUBUNIT B', CHLOROPLASTIC"/>
    <property type="match status" value="1"/>
</dbReference>
<comment type="function">
    <text evidence="11">Component of the F(0) channel, it forms part of the peripheral stalk, linking F(1) to F(0). The b'-subunit is a diverged and duplicated form of b found in plants and photosynthetic bacteria.</text>
</comment>
<comment type="subcellular location">
    <subcellularLocation>
        <location evidence="13">Cell membrane</location>
        <topology evidence="13">Single-pass membrane protein</topology>
    </subcellularLocation>
    <subcellularLocation>
        <location evidence="12">Endomembrane system</location>
        <topology evidence="12">Single-pass membrane protein</topology>
    </subcellularLocation>
</comment>
<comment type="similarity">
    <text evidence="1 13">Belongs to the ATPase B chain family.</text>
</comment>
<keyword evidence="16" id="KW-1185">Reference proteome</keyword>
<keyword evidence="9 13" id="KW-0066">ATP synthesis</keyword>
<accession>A0A1I5F441</accession>
<evidence type="ECO:0000256" key="9">
    <source>
        <dbReference type="ARBA" id="ARBA00023310"/>
    </source>
</evidence>
<dbReference type="AlphaFoldDB" id="A0A1I5F441"/>
<protein>
    <recommendedName>
        <fullName evidence="13">ATP synthase subunit b</fullName>
    </recommendedName>
    <alternativeName>
        <fullName evidence="13">ATP synthase F(0) sector subunit b</fullName>
    </alternativeName>
    <alternativeName>
        <fullName evidence="13">ATPase subunit I</fullName>
    </alternativeName>
    <alternativeName>
        <fullName evidence="13">F-type ATPase subunit b</fullName>
        <shortName evidence="13">F-ATPase subunit b</shortName>
    </alternativeName>
</protein>
<evidence type="ECO:0000256" key="3">
    <source>
        <dbReference type="ARBA" id="ARBA00022547"/>
    </source>
</evidence>
<evidence type="ECO:0000256" key="2">
    <source>
        <dbReference type="ARBA" id="ARBA00022448"/>
    </source>
</evidence>
<evidence type="ECO:0000256" key="14">
    <source>
        <dbReference type="SAM" id="Coils"/>
    </source>
</evidence>
<evidence type="ECO:0000256" key="4">
    <source>
        <dbReference type="ARBA" id="ARBA00022692"/>
    </source>
</evidence>
<dbReference type="RefSeq" id="WP_092840899.1">
    <property type="nucleotide sequence ID" value="NZ_FOVP01000018.1"/>
</dbReference>
<feature type="coiled-coil region" evidence="14">
    <location>
        <begin position="31"/>
        <end position="101"/>
    </location>
</feature>
<keyword evidence="2 13" id="KW-0813">Transport</keyword>
<dbReference type="GO" id="GO:0045259">
    <property type="term" value="C:proton-transporting ATP synthase complex"/>
    <property type="evidence" value="ECO:0007669"/>
    <property type="project" value="UniProtKB-KW"/>
</dbReference>
<dbReference type="GO" id="GO:0012505">
    <property type="term" value="C:endomembrane system"/>
    <property type="evidence" value="ECO:0007669"/>
    <property type="project" value="UniProtKB-SubCell"/>
</dbReference>
<name>A0A1I5F441_9RHOB</name>